<proteinExistence type="predicted"/>
<accession>A0AAV5VTH8</accession>
<feature type="non-terminal residue" evidence="1">
    <location>
        <position position="1"/>
    </location>
</feature>
<dbReference type="EMBL" id="BTSY01000004">
    <property type="protein sequence ID" value="GMT21668.1"/>
    <property type="molecule type" value="Genomic_DNA"/>
</dbReference>
<gene>
    <name evidence="1" type="ORF">PFISCL1PPCAC_12965</name>
</gene>
<sequence>NNRYFITRTLFLKYSWNDTHENRSEWSVRSLFHPLLQIGRCLNLGYRIQYSREGIEESGEVMKQHVNMFGDEQIDPSERSTDEMAVRSVFLCNLLNDGEVLVSGRLETLFHLRLLVTLELSEMDEEWRPDFVLVVFVLIGDRVDPSTIELRITSESEFLGEEAIDGVRLTEWLAVHFQSRNLSERRGVFESRPILSRQAEIFEWNARQMEQVAGYLGTAAHVEVRQFVGRHDWEEWRREEGRVNGAAVPAWFS</sequence>
<organism evidence="1 2">
    <name type="scientific">Pristionchus fissidentatus</name>
    <dbReference type="NCBI Taxonomy" id="1538716"/>
    <lineage>
        <taxon>Eukaryota</taxon>
        <taxon>Metazoa</taxon>
        <taxon>Ecdysozoa</taxon>
        <taxon>Nematoda</taxon>
        <taxon>Chromadorea</taxon>
        <taxon>Rhabditida</taxon>
        <taxon>Rhabditina</taxon>
        <taxon>Diplogasteromorpha</taxon>
        <taxon>Diplogasteroidea</taxon>
        <taxon>Neodiplogasteridae</taxon>
        <taxon>Pristionchus</taxon>
    </lineage>
</organism>
<evidence type="ECO:0000313" key="1">
    <source>
        <dbReference type="EMBL" id="GMT21668.1"/>
    </source>
</evidence>
<keyword evidence="2" id="KW-1185">Reference proteome</keyword>
<dbReference type="AlphaFoldDB" id="A0AAV5VTH8"/>
<reference evidence="1" key="1">
    <citation type="submission" date="2023-10" db="EMBL/GenBank/DDBJ databases">
        <title>Genome assembly of Pristionchus species.</title>
        <authorList>
            <person name="Yoshida K."/>
            <person name="Sommer R.J."/>
        </authorList>
    </citation>
    <scope>NUCLEOTIDE SEQUENCE</scope>
    <source>
        <strain evidence="1">RS5133</strain>
    </source>
</reference>
<protein>
    <submittedName>
        <fullName evidence="1">Uncharacterized protein</fullName>
    </submittedName>
</protein>
<comment type="caution">
    <text evidence="1">The sequence shown here is derived from an EMBL/GenBank/DDBJ whole genome shotgun (WGS) entry which is preliminary data.</text>
</comment>
<name>A0AAV5VTH8_9BILA</name>
<evidence type="ECO:0000313" key="2">
    <source>
        <dbReference type="Proteomes" id="UP001432322"/>
    </source>
</evidence>
<dbReference type="Proteomes" id="UP001432322">
    <property type="component" value="Unassembled WGS sequence"/>
</dbReference>